<dbReference type="HOGENOM" id="CLU_1940631_0_0_1"/>
<dbReference type="Proteomes" id="UP000009046">
    <property type="component" value="Unassembled WGS sequence"/>
</dbReference>
<keyword evidence="4" id="KW-1185">Reference proteome</keyword>
<reference evidence="2" key="2">
    <citation type="submission" date="2007-04" db="EMBL/GenBank/DDBJ databases">
        <title>The genome of the human body louse.</title>
        <authorList>
            <consortium name="The Human Body Louse Genome Consortium"/>
            <person name="Kirkness E."/>
            <person name="Walenz B."/>
            <person name="Hass B."/>
            <person name="Bruggner R."/>
            <person name="Strausberg R."/>
        </authorList>
    </citation>
    <scope>NUCLEOTIDE SEQUENCE</scope>
    <source>
        <strain evidence="2">USDA</strain>
    </source>
</reference>
<dbReference type="OMA" id="ICCHEGK"/>
<organism>
    <name type="scientific">Pediculus humanus subsp. corporis</name>
    <name type="common">Body louse</name>
    <dbReference type="NCBI Taxonomy" id="121224"/>
    <lineage>
        <taxon>Eukaryota</taxon>
        <taxon>Metazoa</taxon>
        <taxon>Ecdysozoa</taxon>
        <taxon>Arthropoda</taxon>
        <taxon>Hexapoda</taxon>
        <taxon>Insecta</taxon>
        <taxon>Pterygota</taxon>
        <taxon>Neoptera</taxon>
        <taxon>Paraneoptera</taxon>
        <taxon>Psocodea</taxon>
        <taxon>Troctomorpha</taxon>
        <taxon>Phthiraptera</taxon>
        <taxon>Anoplura</taxon>
        <taxon>Pediculidae</taxon>
        <taxon>Pediculus</taxon>
    </lineage>
</organism>
<accession>E0VMJ6</accession>
<sequence>MLGHKVLLITLLAVTATVVRAEDESKCQCGVFKSPKPEQTSDTPVASKSPKFDLDCEKEGAENCLNMCKALAEASKEEGPQKLCDILDNTEDPFVPMLYYKACNSNMWTYSNVKPTLKVCCKNKEVVTCA</sequence>
<dbReference type="KEGG" id="phu:Phum_PHUM310980"/>
<dbReference type="eggNOG" id="ENOG502SYJE">
    <property type="taxonomic scope" value="Eukaryota"/>
</dbReference>
<evidence type="ECO:0000313" key="4">
    <source>
        <dbReference type="Proteomes" id="UP000009046"/>
    </source>
</evidence>
<feature type="chain" id="PRO_5014570150" evidence="1">
    <location>
        <begin position="22"/>
        <end position="130"/>
    </location>
</feature>
<proteinExistence type="predicted"/>
<dbReference type="OrthoDB" id="7643562at2759"/>
<dbReference type="AlphaFoldDB" id="E0VMJ6"/>
<dbReference type="EMBL" id="DS235313">
    <property type="protein sequence ID" value="EEB14602.1"/>
    <property type="molecule type" value="Genomic_DNA"/>
</dbReference>
<dbReference type="CTD" id="8235899"/>
<protein>
    <submittedName>
        <fullName evidence="2 3">Uncharacterized protein</fullName>
    </submittedName>
</protein>
<evidence type="ECO:0000256" key="1">
    <source>
        <dbReference type="SAM" id="SignalP"/>
    </source>
</evidence>
<reference evidence="3" key="3">
    <citation type="submission" date="2020-05" db="UniProtKB">
        <authorList>
            <consortium name="EnsemblMetazoa"/>
        </authorList>
    </citation>
    <scope>IDENTIFICATION</scope>
    <source>
        <strain evidence="3">USDA</strain>
    </source>
</reference>
<dbReference type="GeneID" id="8235899"/>
<dbReference type="EnsemblMetazoa" id="PHUM310980-RA">
    <property type="protein sequence ID" value="PHUM310980-PA"/>
    <property type="gene ID" value="PHUM310980"/>
</dbReference>
<evidence type="ECO:0000313" key="2">
    <source>
        <dbReference type="EMBL" id="EEB14602.1"/>
    </source>
</evidence>
<evidence type="ECO:0000313" key="3">
    <source>
        <dbReference type="EnsemblMetazoa" id="PHUM310980-PA"/>
    </source>
</evidence>
<name>E0VMJ6_PEDHC</name>
<reference evidence="2" key="1">
    <citation type="submission" date="2007-04" db="EMBL/GenBank/DDBJ databases">
        <title>Annotation of Pediculus humanus corporis strain USDA.</title>
        <authorList>
            <person name="Kirkness E."/>
            <person name="Hannick L."/>
            <person name="Hass B."/>
            <person name="Bruggner R."/>
            <person name="Lawson D."/>
            <person name="Bidwell S."/>
            <person name="Joardar V."/>
            <person name="Caler E."/>
            <person name="Walenz B."/>
            <person name="Inman J."/>
            <person name="Schobel S."/>
            <person name="Galinsky K."/>
            <person name="Amedeo P."/>
            <person name="Strausberg R."/>
        </authorList>
    </citation>
    <scope>NUCLEOTIDE SEQUENCE</scope>
    <source>
        <strain evidence="2">USDA</strain>
    </source>
</reference>
<dbReference type="InParanoid" id="E0VMJ6"/>
<dbReference type="VEuPathDB" id="VectorBase:PHUM310980"/>
<feature type="signal peptide" evidence="1">
    <location>
        <begin position="1"/>
        <end position="21"/>
    </location>
</feature>
<gene>
    <name evidence="3" type="primary">8235899</name>
    <name evidence="2" type="ORF">Phum_PHUM310980</name>
</gene>
<keyword evidence="1" id="KW-0732">Signal</keyword>
<dbReference type="RefSeq" id="XP_002427340.1">
    <property type="nucleotide sequence ID" value="XM_002427295.1"/>
</dbReference>
<dbReference type="EMBL" id="AAZO01003609">
    <property type="status" value="NOT_ANNOTATED_CDS"/>
    <property type="molecule type" value="Genomic_DNA"/>
</dbReference>